<keyword evidence="4" id="KW-0145">Chemotaxis</keyword>
<dbReference type="CDD" id="cd11386">
    <property type="entry name" value="MCP_signal"/>
    <property type="match status" value="1"/>
</dbReference>
<dbReference type="SUPFAM" id="SSF58104">
    <property type="entry name" value="Methyl-accepting chemotaxis protein (MCP) signaling domain"/>
    <property type="match status" value="1"/>
</dbReference>
<evidence type="ECO:0000259" key="13">
    <source>
        <dbReference type="PROSITE" id="PS50885"/>
    </source>
</evidence>
<evidence type="ECO:0000256" key="10">
    <source>
        <dbReference type="PROSITE-ProRule" id="PRU00284"/>
    </source>
</evidence>
<evidence type="ECO:0000256" key="3">
    <source>
        <dbReference type="ARBA" id="ARBA00022481"/>
    </source>
</evidence>
<evidence type="ECO:0000256" key="9">
    <source>
        <dbReference type="ARBA" id="ARBA00029447"/>
    </source>
</evidence>
<feature type="transmembrane region" description="Helical" evidence="11">
    <location>
        <begin position="287"/>
        <end position="306"/>
    </location>
</feature>
<feature type="domain" description="HAMP" evidence="13">
    <location>
        <begin position="307"/>
        <end position="361"/>
    </location>
</feature>
<evidence type="ECO:0000256" key="11">
    <source>
        <dbReference type="SAM" id="Phobius"/>
    </source>
</evidence>
<dbReference type="EMBL" id="QVMU01000001">
    <property type="protein sequence ID" value="RJX75540.1"/>
    <property type="molecule type" value="Genomic_DNA"/>
</dbReference>
<dbReference type="RefSeq" id="WP_120029296.1">
    <property type="nucleotide sequence ID" value="NZ_QVMU01000001.1"/>
</dbReference>
<protein>
    <submittedName>
        <fullName evidence="14">Methyl-accepting chemotaxis protein</fullName>
    </submittedName>
</protein>
<dbReference type="FunFam" id="1.10.287.950:FF:000001">
    <property type="entry name" value="Methyl-accepting chemotaxis sensory transducer"/>
    <property type="match status" value="1"/>
</dbReference>
<evidence type="ECO:0000256" key="5">
    <source>
        <dbReference type="ARBA" id="ARBA00022692"/>
    </source>
</evidence>
<dbReference type="SMART" id="SM00304">
    <property type="entry name" value="HAMP"/>
    <property type="match status" value="1"/>
</dbReference>
<keyword evidence="2" id="KW-1003">Cell membrane</keyword>
<keyword evidence="15" id="KW-1185">Reference proteome</keyword>
<dbReference type="PANTHER" id="PTHR32089:SF39">
    <property type="entry name" value="METHYL-ACCEPTING CHEMOTAXIS PROTEIN HLYB"/>
    <property type="match status" value="1"/>
</dbReference>
<dbReference type="OrthoDB" id="2489132at2"/>
<proteinExistence type="inferred from homology"/>
<keyword evidence="6 11" id="KW-1133">Transmembrane helix</keyword>
<dbReference type="PROSITE" id="PS50885">
    <property type="entry name" value="HAMP"/>
    <property type="match status" value="1"/>
</dbReference>
<dbReference type="CDD" id="cd12912">
    <property type="entry name" value="PDC2_MCP_like"/>
    <property type="match status" value="1"/>
</dbReference>
<dbReference type="GO" id="GO:0005886">
    <property type="term" value="C:plasma membrane"/>
    <property type="evidence" value="ECO:0007669"/>
    <property type="project" value="UniProtKB-SubCell"/>
</dbReference>
<name>A0A3A6QRL1_9VIBR</name>
<comment type="similarity">
    <text evidence="9">Belongs to the methyl-accepting chemotaxis (MCP) protein family.</text>
</comment>
<evidence type="ECO:0000256" key="7">
    <source>
        <dbReference type="ARBA" id="ARBA00023136"/>
    </source>
</evidence>
<keyword evidence="5 11" id="KW-0812">Transmembrane</keyword>
<dbReference type="Pfam" id="PF00015">
    <property type="entry name" value="MCPsignal"/>
    <property type="match status" value="1"/>
</dbReference>
<comment type="subcellular location">
    <subcellularLocation>
        <location evidence="1">Cell membrane</location>
        <topology evidence="1">Multi-pass membrane protein</topology>
    </subcellularLocation>
</comment>
<accession>A0A3A6QRL1</accession>
<evidence type="ECO:0000256" key="2">
    <source>
        <dbReference type="ARBA" id="ARBA00022475"/>
    </source>
</evidence>
<organism evidence="14 15">
    <name type="scientific">Vibrio sinensis</name>
    <dbReference type="NCBI Taxonomy" id="2302434"/>
    <lineage>
        <taxon>Bacteria</taxon>
        <taxon>Pseudomonadati</taxon>
        <taxon>Pseudomonadota</taxon>
        <taxon>Gammaproteobacteria</taxon>
        <taxon>Vibrionales</taxon>
        <taxon>Vibrionaceae</taxon>
        <taxon>Vibrio</taxon>
    </lineage>
</organism>
<dbReference type="AlphaFoldDB" id="A0A3A6QRL1"/>
<evidence type="ECO:0000256" key="6">
    <source>
        <dbReference type="ARBA" id="ARBA00022989"/>
    </source>
</evidence>
<gene>
    <name evidence="14" type="ORF">DZ860_02345</name>
</gene>
<dbReference type="PANTHER" id="PTHR32089">
    <property type="entry name" value="METHYL-ACCEPTING CHEMOTAXIS PROTEIN MCPB"/>
    <property type="match status" value="1"/>
</dbReference>
<evidence type="ECO:0000256" key="8">
    <source>
        <dbReference type="ARBA" id="ARBA00023224"/>
    </source>
</evidence>
<evidence type="ECO:0000313" key="14">
    <source>
        <dbReference type="EMBL" id="RJX75540.1"/>
    </source>
</evidence>
<keyword evidence="7 11" id="KW-0472">Membrane</keyword>
<sequence>MYNFRYMKIKHKIVLGIAVAVLASTVLVGVLAQQKAKEVLTHRLVDIELPLTLDHIKNEVNGEVSQLISAATQIANNEFLLDAIAVEDRDPVVEQKLVQQLNNVRDQYQLMDATIANRQTAYFWNQNGFLRQLNKVEDNWFFGFTESNQETSVSIFQETNGDVKMFANFQQLNGMSMSGLSKSLNDMVSLLNGLKIEETGFVFLADSDGRIKIHHQSGMLESTLSSIYGPEASKLLNTHGFNMIRSTLNGQEVLVATTYIESMKWYAVGVVPVDEVFADLNDTAKQITMFTLAIAVAFIFIGLILASSITKPIESLEKTFTQLGQGGGDLAQRIEVNGNDEMAKLALGFNSFIEKIHQTISDVAETSYALQEAASGVASKASTTYDNSQNQRDQTIQVVAAINEMGETINEIASNAALAAQIAGTAESNTEQGRFVVEQAKEAISHLAANNAQTEEVVKELASTTQSIGSILEVIRAISEQTNLLALNAAIEAARAGEQGRGFAVVADEVRNLASRTADSTDEIQKMINKLQADARNAVVAMEAGQSVTQDGVVSSDKAVEMLQTISAHINDISDRNTQVATATEEQSTVVYTINENIYAINSINEMTTTTAQELATASQELQTLSRRLDSIVNTFKL</sequence>
<evidence type="ECO:0000256" key="4">
    <source>
        <dbReference type="ARBA" id="ARBA00022500"/>
    </source>
</evidence>
<dbReference type="InterPro" id="IPR004089">
    <property type="entry name" value="MCPsignal_dom"/>
</dbReference>
<feature type="domain" description="Methyl-accepting transducer" evidence="12">
    <location>
        <begin position="366"/>
        <end position="602"/>
    </location>
</feature>
<dbReference type="CDD" id="cd06225">
    <property type="entry name" value="HAMP"/>
    <property type="match status" value="1"/>
</dbReference>
<dbReference type="PROSITE" id="PS50111">
    <property type="entry name" value="CHEMOTAXIS_TRANSDUC_2"/>
    <property type="match status" value="1"/>
</dbReference>
<dbReference type="Proteomes" id="UP000273252">
    <property type="component" value="Unassembled WGS sequence"/>
</dbReference>
<dbReference type="Gene3D" id="3.30.450.20">
    <property type="entry name" value="PAS domain"/>
    <property type="match status" value="1"/>
</dbReference>
<reference evidence="14 15" key="1">
    <citation type="submission" date="2018-08" db="EMBL/GenBank/DDBJ databases">
        <title>Vibrio isolated from the Eastern China Marginal Seas.</title>
        <authorList>
            <person name="Li Y."/>
        </authorList>
    </citation>
    <scope>NUCLEOTIDE SEQUENCE [LARGE SCALE GENOMIC DNA]</scope>
    <source>
        <strain evidence="14 15">BEI233</strain>
    </source>
</reference>
<keyword evidence="3" id="KW-0488">Methylation</keyword>
<dbReference type="GO" id="GO:0007165">
    <property type="term" value="P:signal transduction"/>
    <property type="evidence" value="ECO:0007669"/>
    <property type="project" value="UniProtKB-KW"/>
</dbReference>
<comment type="caution">
    <text evidence="14">The sequence shown here is derived from an EMBL/GenBank/DDBJ whole genome shotgun (WGS) entry which is preliminary data.</text>
</comment>
<dbReference type="Pfam" id="PF00672">
    <property type="entry name" value="HAMP"/>
    <property type="match status" value="1"/>
</dbReference>
<dbReference type="GO" id="GO:0006935">
    <property type="term" value="P:chemotaxis"/>
    <property type="evidence" value="ECO:0007669"/>
    <property type="project" value="UniProtKB-KW"/>
</dbReference>
<evidence type="ECO:0000313" key="15">
    <source>
        <dbReference type="Proteomes" id="UP000273252"/>
    </source>
</evidence>
<evidence type="ECO:0000259" key="12">
    <source>
        <dbReference type="PROSITE" id="PS50111"/>
    </source>
</evidence>
<dbReference type="Gene3D" id="1.10.287.950">
    <property type="entry name" value="Methyl-accepting chemotaxis protein"/>
    <property type="match status" value="1"/>
</dbReference>
<dbReference type="InterPro" id="IPR003660">
    <property type="entry name" value="HAMP_dom"/>
</dbReference>
<evidence type="ECO:0000256" key="1">
    <source>
        <dbReference type="ARBA" id="ARBA00004651"/>
    </source>
</evidence>
<keyword evidence="8 10" id="KW-0807">Transducer</keyword>
<dbReference type="SMART" id="SM00283">
    <property type="entry name" value="MA"/>
    <property type="match status" value="1"/>
</dbReference>